<dbReference type="InterPro" id="IPR016142">
    <property type="entry name" value="Citrate_synth-like_lrg_a-sub"/>
</dbReference>
<dbReference type="GO" id="GO:0005975">
    <property type="term" value="P:carbohydrate metabolic process"/>
    <property type="evidence" value="ECO:0007669"/>
    <property type="project" value="TreeGrafter"/>
</dbReference>
<evidence type="ECO:0000256" key="1">
    <source>
        <dbReference type="ARBA" id="ARBA00004751"/>
    </source>
</evidence>
<keyword evidence="4 6" id="KW-0808">Transferase</keyword>
<evidence type="ECO:0000256" key="8">
    <source>
        <dbReference type="RuleBase" id="RU003406"/>
    </source>
</evidence>
<comment type="pathway">
    <text evidence="1">Carbohydrate metabolism; tricarboxylic acid cycle; isocitrate from oxaloacetate: step 1/2.</text>
</comment>
<evidence type="ECO:0000256" key="6">
    <source>
        <dbReference type="PIRNR" id="PIRNR001369"/>
    </source>
</evidence>
<keyword evidence="3" id="KW-0816">Tricarboxylic acid cycle</keyword>
<comment type="caution">
    <text evidence="9">The sequence shown here is derived from an EMBL/GenBank/DDBJ whole genome shotgun (WGS) entry which is preliminary data.</text>
</comment>
<evidence type="ECO:0000313" key="10">
    <source>
        <dbReference type="Proteomes" id="UP000092024"/>
    </source>
</evidence>
<dbReference type="InterPro" id="IPR016143">
    <property type="entry name" value="Citrate_synth-like_sm_a-sub"/>
</dbReference>
<feature type="active site" evidence="7">
    <location>
        <position position="307"/>
    </location>
</feature>
<dbReference type="InterPro" id="IPR024176">
    <property type="entry name" value="Citrate_synthase_bac-typ"/>
</dbReference>
<dbReference type="Proteomes" id="UP000092024">
    <property type="component" value="Unassembled WGS sequence"/>
</dbReference>
<dbReference type="PROSITE" id="PS00480">
    <property type="entry name" value="CITRATE_SYNTHASE"/>
    <property type="match status" value="1"/>
</dbReference>
<dbReference type="InterPro" id="IPR019810">
    <property type="entry name" value="Citrate_synthase_AS"/>
</dbReference>
<dbReference type="OrthoDB" id="9800864at2"/>
<dbReference type="InterPro" id="IPR002020">
    <property type="entry name" value="Citrate_synthase"/>
</dbReference>
<dbReference type="EMBL" id="LYPA01000025">
    <property type="protein sequence ID" value="OBR68526.1"/>
    <property type="molecule type" value="Genomic_DNA"/>
</dbReference>
<gene>
    <name evidence="9" type="ORF">A7K91_10040</name>
</gene>
<dbReference type="NCBIfam" id="NF010637">
    <property type="entry name" value="PRK14034.1"/>
    <property type="match status" value="1"/>
</dbReference>
<dbReference type="GO" id="GO:0006099">
    <property type="term" value="P:tricarboxylic acid cycle"/>
    <property type="evidence" value="ECO:0007669"/>
    <property type="project" value="UniProtKB-UniPathway"/>
</dbReference>
<reference evidence="9 10" key="1">
    <citation type="submission" date="2016-05" db="EMBL/GenBank/DDBJ databases">
        <title>Paenibacillus oryzae. sp. nov., isolated from the rice root.</title>
        <authorList>
            <person name="Zhang J."/>
            <person name="Zhang X."/>
        </authorList>
    </citation>
    <scope>NUCLEOTIDE SEQUENCE [LARGE SCALE GENOMIC DNA]</scope>
    <source>
        <strain evidence="9 10">1DrF-4</strain>
    </source>
</reference>
<comment type="similarity">
    <text evidence="2 6 8">Belongs to the citrate synthase family.</text>
</comment>
<comment type="catalytic activity">
    <reaction evidence="5">
        <text>oxaloacetate + acetyl-CoA + H2O = citrate + CoA + H(+)</text>
        <dbReference type="Rhea" id="RHEA:16845"/>
        <dbReference type="ChEBI" id="CHEBI:15377"/>
        <dbReference type="ChEBI" id="CHEBI:15378"/>
        <dbReference type="ChEBI" id="CHEBI:16452"/>
        <dbReference type="ChEBI" id="CHEBI:16947"/>
        <dbReference type="ChEBI" id="CHEBI:57287"/>
        <dbReference type="ChEBI" id="CHEBI:57288"/>
        <dbReference type="EC" id="2.3.3.16"/>
    </reaction>
</comment>
<dbReference type="InterPro" id="IPR036969">
    <property type="entry name" value="Citrate_synthase_sf"/>
</dbReference>
<dbReference type="FunFam" id="1.10.230.10:FF:000003">
    <property type="entry name" value="Citrate synthase"/>
    <property type="match status" value="1"/>
</dbReference>
<accession>A0A1A5YSC7</accession>
<dbReference type="InterPro" id="IPR011278">
    <property type="entry name" value="2-MeCitrate/Citrate_synth_II"/>
</dbReference>
<evidence type="ECO:0000313" key="9">
    <source>
        <dbReference type="EMBL" id="OBR68526.1"/>
    </source>
</evidence>
<sequence>MTATKGLEGIVAAASSISSIIDGVLTYRGIDIDDLAENASFEEVAYLLWYGKLPNRSELDGLQKQLDQYSVIPSAVLEGIKLYPKNTNSMAALRTAVSSLALYDETANDMSAEANQLKAIKLQAALPTIIAAFSRIREGKEPVAPKQGVSIAHNFLYMLTGNDPDEVAVKALDQALVLHADHELNASTFAARVTVATLSDIYSGVTSAIGALKGPLHGGANEAVMVMLEEIGAPANVESYIGNALANKQKIMGFGHRVYKNGDPRAKHLQKMSRELGKLTGNMELYEMSVKIEELVTGQKGLKPNVDFYSASVYTALQIPRDLFTPIFAISRVSGWSAHILEQYQDNRLIRPRADYVGPVGGKYVPIDQR</sequence>
<dbReference type="Gene3D" id="1.10.580.10">
    <property type="entry name" value="Citrate Synthase, domain 1"/>
    <property type="match status" value="1"/>
</dbReference>
<dbReference type="Pfam" id="PF00285">
    <property type="entry name" value="Citrate_synt"/>
    <property type="match status" value="1"/>
</dbReference>
<dbReference type="RefSeq" id="WP_068679135.1">
    <property type="nucleotide sequence ID" value="NZ_LYPA01000025.1"/>
</dbReference>
<dbReference type="GO" id="GO:0036440">
    <property type="term" value="F:citrate synthase activity"/>
    <property type="evidence" value="ECO:0007669"/>
    <property type="project" value="UniProtKB-EC"/>
</dbReference>
<dbReference type="AlphaFoldDB" id="A0A1A5YSC7"/>
<evidence type="ECO:0000256" key="5">
    <source>
        <dbReference type="ARBA" id="ARBA00049288"/>
    </source>
</evidence>
<dbReference type="PANTHER" id="PTHR11739">
    <property type="entry name" value="CITRATE SYNTHASE"/>
    <property type="match status" value="1"/>
</dbReference>
<feature type="active site" evidence="7">
    <location>
        <position position="256"/>
    </location>
</feature>
<dbReference type="PIRSF" id="PIRSF001369">
    <property type="entry name" value="Citrate_synth"/>
    <property type="match status" value="1"/>
</dbReference>
<protein>
    <recommendedName>
        <fullName evidence="6">Citrate synthase</fullName>
    </recommendedName>
</protein>
<evidence type="ECO:0000256" key="2">
    <source>
        <dbReference type="ARBA" id="ARBA00010566"/>
    </source>
</evidence>
<dbReference type="CDD" id="cd06110">
    <property type="entry name" value="BSuCS-II_like"/>
    <property type="match status" value="1"/>
</dbReference>
<dbReference type="SUPFAM" id="SSF48256">
    <property type="entry name" value="Citrate synthase"/>
    <property type="match status" value="1"/>
</dbReference>
<dbReference type="UniPathway" id="UPA00223"/>
<proteinExistence type="inferred from homology"/>
<dbReference type="GO" id="GO:0005829">
    <property type="term" value="C:cytosol"/>
    <property type="evidence" value="ECO:0007669"/>
    <property type="project" value="TreeGrafter"/>
</dbReference>
<evidence type="ECO:0000256" key="7">
    <source>
        <dbReference type="PIRSR" id="PIRSR001369-1"/>
    </source>
</evidence>
<keyword evidence="10" id="KW-1185">Reference proteome</keyword>
<dbReference type="PANTHER" id="PTHR11739:SF4">
    <property type="entry name" value="CITRATE SYNTHASE, PEROXISOMAL"/>
    <property type="match status" value="1"/>
</dbReference>
<name>A0A1A5YSC7_9BACL</name>
<dbReference type="STRING" id="1844972.A7K91_10040"/>
<evidence type="ECO:0000256" key="4">
    <source>
        <dbReference type="ARBA" id="ARBA00022679"/>
    </source>
</evidence>
<organism evidence="9 10">
    <name type="scientific">Paenibacillus oryzae</name>
    <dbReference type="NCBI Taxonomy" id="1844972"/>
    <lineage>
        <taxon>Bacteria</taxon>
        <taxon>Bacillati</taxon>
        <taxon>Bacillota</taxon>
        <taxon>Bacilli</taxon>
        <taxon>Bacillales</taxon>
        <taxon>Paenibacillaceae</taxon>
        <taxon>Paenibacillus</taxon>
    </lineage>
</organism>
<dbReference type="NCBIfam" id="TIGR01800">
    <property type="entry name" value="cit_synth_II"/>
    <property type="match status" value="1"/>
</dbReference>
<dbReference type="Gene3D" id="1.10.230.10">
    <property type="entry name" value="Cytochrome P450-Terp, domain 2"/>
    <property type="match status" value="1"/>
</dbReference>
<dbReference type="PRINTS" id="PR00143">
    <property type="entry name" value="CITRTSNTHASE"/>
</dbReference>
<evidence type="ECO:0000256" key="3">
    <source>
        <dbReference type="ARBA" id="ARBA00022532"/>
    </source>
</evidence>